<dbReference type="InterPro" id="IPR016181">
    <property type="entry name" value="Acyl_CoA_acyltransferase"/>
</dbReference>
<comment type="caution">
    <text evidence="2">The sequence shown here is derived from an EMBL/GenBank/DDBJ whole genome shotgun (WGS) entry which is preliminary data.</text>
</comment>
<evidence type="ECO:0000313" key="2">
    <source>
        <dbReference type="EMBL" id="RZB54202.1"/>
    </source>
</evidence>
<gene>
    <name evidence="2" type="ORF">D0Y65_049900</name>
</gene>
<dbReference type="Gene3D" id="3.40.630.30">
    <property type="match status" value="1"/>
</dbReference>
<name>A0A445FZ39_GLYSO</name>
<dbReference type="Proteomes" id="UP000289340">
    <property type="component" value="Chromosome 18"/>
</dbReference>
<sequence>MVMAIDLSRISVRPFKASEDVDDVLLWLGDARVTQNTRLKTCGSRSEALTFLKDECVHPLRRSICLDDRSIGIVWVLPYSGDERYKADLGYALGFNCWGNGIATKAVKIVLSQVFHDFPHLRRLQAYTYLRHKASQRVLEKVGFHREGIATDLYFPGKSDDCYIFRFLSTDEIPSVIV</sequence>
<evidence type="ECO:0000259" key="1">
    <source>
        <dbReference type="PROSITE" id="PS51186"/>
    </source>
</evidence>
<dbReference type="Pfam" id="PF13302">
    <property type="entry name" value="Acetyltransf_3"/>
    <property type="match status" value="1"/>
</dbReference>
<dbReference type="PROSITE" id="PS51186">
    <property type="entry name" value="GNAT"/>
    <property type="match status" value="1"/>
</dbReference>
<dbReference type="SMR" id="A0A445FZ39"/>
<feature type="domain" description="N-acetyltransferase" evidence="1">
    <location>
        <begin position="10"/>
        <end position="169"/>
    </location>
</feature>
<keyword evidence="3" id="KW-1185">Reference proteome</keyword>
<dbReference type="GO" id="GO:0016747">
    <property type="term" value="F:acyltransferase activity, transferring groups other than amino-acyl groups"/>
    <property type="evidence" value="ECO:0007669"/>
    <property type="project" value="InterPro"/>
</dbReference>
<organism evidence="2 3">
    <name type="scientific">Glycine soja</name>
    <name type="common">Wild soybean</name>
    <dbReference type="NCBI Taxonomy" id="3848"/>
    <lineage>
        <taxon>Eukaryota</taxon>
        <taxon>Viridiplantae</taxon>
        <taxon>Streptophyta</taxon>
        <taxon>Embryophyta</taxon>
        <taxon>Tracheophyta</taxon>
        <taxon>Spermatophyta</taxon>
        <taxon>Magnoliopsida</taxon>
        <taxon>eudicotyledons</taxon>
        <taxon>Gunneridae</taxon>
        <taxon>Pentapetalae</taxon>
        <taxon>rosids</taxon>
        <taxon>fabids</taxon>
        <taxon>Fabales</taxon>
        <taxon>Fabaceae</taxon>
        <taxon>Papilionoideae</taxon>
        <taxon>50 kb inversion clade</taxon>
        <taxon>NPAAA clade</taxon>
        <taxon>indigoferoid/millettioid clade</taxon>
        <taxon>Phaseoleae</taxon>
        <taxon>Glycine</taxon>
        <taxon>Glycine subgen. Soja</taxon>
    </lineage>
</organism>
<evidence type="ECO:0000313" key="3">
    <source>
        <dbReference type="Proteomes" id="UP000289340"/>
    </source>
</evidence>
<dbReference type="AlphaFoldDB" id="A0A445FZ39"/>
<accession>A0A445FZ39</accession>
<dbReference type="PANTHER" id="PTHR46067:SF15">
    <property type="entry name" value="ACETYLTRANSFERASE (GNAT) DOMAIN PROTEIN"/>
    <property type="match status" value="1"/>
</dbReference>
<dbReference type="EMBL" id="QZWG01000018">
    <property type="protein sequence ID" value="RZB54202.1"/>
    <property type="molecule type" value="Genomic_DNA"/>
</dbReference>
<proteinExistence type="predicted"/>
<dbReference type="SUPFAM" id="SSF55729">
    <property type="entry name" value="Acyl-CoA N-acyltransferases (Nat)"/>
    <property type="match status" value="1"/>
</dbReference>
<reference evidence="2 3" key="1">
    <citation type="submission" date="2018-09" db="EMBL/GenBank/DDBJ databases">
        <title>A high-quality reference genome of wild soybean provides a powerful tool to mine soybean genomes.</title>
        <authorList>
            <person name="Xie M."/>
            <person name="Chung C.Y.L."/>
            <person name="Li M.-W."/>
            <person name="Wong F.-L."/>
            <person name="Chan T.-F."/>
            <person name="Lam H.-M."/>
        </authorList>
    </citation>
    <scope>NUCLEOTIDE SEQUENCE [LARGE SCALE GENOMIC DNA]</scope>
    <source>
        <strain evidence="3">cv. W05</strain>
        <tissue evidence="2">Hypocotyl of etiolated seedlings</tissue>
    </source>
</reference>
<dbReference type="PANTHER" id="PTHR46067">
    <property type="entry name" value="ACYL-COA N-ACYLTRANSFERASES (NAT) SUPERFAMILY PROTEIN"/>
    <property type="match status" value="1"/>
</dbReference>
<protein>
    <recommendedName>
        <fullName evidence="1">N-acetyltransferase domain-containing protein</fullName>
    </recommendedName>
</protein>
<dbReference type="Gramene" id="XM_028356999.1">
    <property type="protein sequence ID" value="XP_028212800.1"/>
    <property type="gene ID" value="LOC114395266"/>
</dbReference>
<dbReference type="InterPro" id="IPR000182">
    <property type="entry name" value="GNAT_dom"/>
</dbReference>